<evidence type="ECO:0000313" key="2">
    <source>
        <dbReference type="EMBL" id="RDW61638.1"/>
    </source>
</evidence>
<protein>
    <recommendedName>
        <fullName evidence="4">Glycoside hydrolase family 3 C-terminal domain-containing protein</fullName>
    </recommendedName>
</protein>
<evidence type="ECO:0000313" key="3">
    <source>
        <dbReference type="Proteomes" id="UP000256328"/>
    </source>
</evidence>
<feature type="chain" id="PRO_5017659849" description="Glycoside hydrolase family 3 C-terminal domain-containing protein" evidence="1">
    <location>
        <begin position="23"/>
        <end position="169"/>
    </location>
</feature>
<feature type="signal peptide" evidence="1">
    <location>
        <begin position="1"/>
        <end position="22"/>
    </location>
</feature>
<dbReference type="AlphaFoldDB" id="A0A3D8QIU8"/>
<evidence type="ECO:0008006" key="4">
    <source>
        <dbReference type="Google" id="ProtNLM"/>
    </source>
</evidence>
<dbReference type="Proteomes" id="UP000256328">
    <property type="component" value="Unassembled WGS sequence"/>
</dbReference>
<keyword evidence="3" id="KW-1185">Reference proteome</keyword>
<name>A0A3D8QIU8_9HELO</name>
<dbReference type="OrthoDB" id="2588159at2759"/>
<keyword evidence="1" id="KW-0732">Signal</keyword>
<proteinExistence type="predicted"/>
<accession>A0A3D8QIU8</accession>
<gene>
    <name evidence="2" type="ORF">BP5796_11530</name>
</gene>
<comment type="caution">
    <text evidence="2">The sequence shown here is derived from an EMBL/GenBank/DDBJ whole genome shotgun (WGS) entry which is preliminary data.</text>
</comment>
<sequence>MGFWNYLHCFTIVLTLSPAVLGFPFNYTNALTNAAMEPSSNIRPRFDNYVDPDTVTSDIASVKKADAGDIEFTPTDPQLPEVYQASDSIDAGYAYEYLSPDNFDLQLATVTNGVLAAAGPAYQAMVIRGNDSLTVFGLEKLVEYAQQGLPIIFCGGLPSTLASYNESGF</sequence>
<reference evidence="2 3" key="1">
    <citation type="journal article" date="2018" name="IMA Fungus">
        <title>IMA Genome-F 9: Draft genome sequence of Annulohypoxylon stygium, Aspergillus mulundensis, Berkeleyomyces basicola (syn. Thielaviopsis basicola), Ceratocystis smalleyi, two Cercospora beticola strains, Coleophoma cylindrospora, Fusarium fracticaudum, Phialophora cf. hyalina, and Morchella septimelata.</title>
        <authorList>
            <person name="Wingfield B.D."/>
            <person name="Bills G.F."/>
            <person name="Dong Y."/>
            <person name="Huang W."/>
            <person name="Nel W.J."/>
            <person name="Swalarsk-Parry B.S."/>
            <person name="Vaghefi N."/>
            <person name="Wilken P.M."/>
            <person name="An Z."/>
            <person name="de Beer Z.W."/>
            <person name="De Vos L."/>
            <person name="Chen L."/>
            <person name="Duong T.A."/>
            <person name="Gao Y."/>
            <person name="Hammerbacher A."/>
            <person name="Kikkert J.R."/>
            <person name="Li Y."/>
            <person name="Li H."/>
            <person name="Li K."/>
            <person name="Li Q."/>
            <person name="Liu X."/>
            <person name="Ma X."/>
            <person name="Naidoo K."/>
            <person name="Pethybridge S.J."/>
            <person name="Sun J."/>
            <person name="Steenkamp E.T."/>
            <person name="van der Nest M.A."/>
            <person name="van Wyk S."/>
            <person name="Wingfield M.J."/>
            <person name="Xiong C."/>
            <person name="Yue Q."/>
            <person name="Zhang X."/>
        </authorList>
    </citation>
    <scope>NUCLEOTIDE SEQUENCE [LARGE SCALE GENOMIC DNA]</scope>
    <source>
        <strain evidence="2 3">BP5796</strain>
    </source>
</reference>
<organism evidence="2 3">
    <name type="scientific">Coleophoma crateriformis</name>
    <dbReference type="NCBI Taxonomy" id="565419"/>
    <lineage>
        <taxon>Eukaryota</taxon>
        <taxon>Fungi</taxon>
        <taxon>Dikarya</taxon>
        <taxon>Ascomycota</taxon>
        <taxon>Pezizomycotina</taxon>
        <taxon>Leotiomycetes</taxon>
        <taxon>Helotiales</taxon>
        <taxon>Dermateaceae</taxon>
        <taxon>Coleophoma</taxon>
    </lineage>
</organism>
<dbReference type="EMBL" id="PDLN01000018">
    <property type="protein sequence ID" value="RDW61638.1"/>
    <property type="molecule type" value="Genomic_DNA"/>
</dbReference>
<evidence type="ECO:0000256" key="1">
    <source>
        <dbReference type="SAM" id="SignalP"/>
    </source>
</evidence>